<evidence type="ECO:0000313" key="11">
    <source>
        <dbReference type="Proteomes" id="UP000823891"/>
    </source>
</evidence>
<dbReference type="EC" id="3.2.1.22" evidence="2 5"/>
<dbReference type="AlphaFoldDB" id="A0A9D2NJA3"/>
<feature type="domain" description="Glycosyl hydrolase family 36 N-terminal" evidence="9">
    <location>
        <begin position="29"/>
        <end position="256"/>
    </location>
</feature>
<dbReference type="InterPro" id="IPR031705">
    <property type="entry name" value="Glyco_hydro_36_C"/>
</dbReference>
<dbReference type="PANTHER" id="PTHR43053">
    <property type="entry name" value="GLYCOSIDASE FAMILY 31"/>
    <property type="match status" value="1"/>
</dbReference>
<dbReference type="SUPFAM" id="SSF51445">
    <property type="entry name" value="(Trans)glycosidases"/>
    <property type="match status" value="1"/>
</dbReference>
<dbReference type="InterPro" id="IPR031704">
    <property type="entry name" value="Glyco_hydro_36_N"/>
</dbReference>
<reference evidence="10" key="2">
    <citation type="submission" date="2021-04" db="EMBL/GenBank/DDBJ databases">
        <authorList>
            <person name="Gilroy R."/>
        </authorList>
    </citation>
    <scope>NUCLEOTIDE SEQUENCE</scope>
    <source>
        <strain evidence="10">USAMLcec2-132</strain>
    </source>
</reference>
<dbReference type="GO" id="GO:0016052">
    <property type="term" value="P:carbohydrate catabolic process"/>
    <property type="evidence" value="ECO:0007669"/>
    <property type="project" value="InterPro"/>
</dbReference>
<dbReference type="InterPro" id="IPR002252">
    <property type="entry name" value="Glyco_hydro_36"/>
</dbReference>
<dbReference type="CDD" id="cd14791">
    <property type="entry name" value="GH36"/>
    <property type="match status" value="1"/>
</dbReference>
<evidence type="ECO:0000313" key="10">
    <source>
        <dbReference type="EMBL" id="HJC24769.1"/>
    </source>
</evidence>
<dbReference type="Gene3D" id="2.60.40.1180">
    <property type="entry name" value="Golgi alpha-mannosidase II"/>
    <property type="match status" value="1"/>
</dbReference>
<dbReference type="Pfam" id="PF16874">
    <property type="entry name" value="Glyco_hydro_36C"/>
    <property type="match status" value="1"/>
</dbReference>
<evidence type="ECO:0000256" key="4">
    <source>
        <dbReference type="ARBA" id="ARBA00023295"/>
    </source>
</evidence>
<dbReference type="PRINTS" id="PR00743">
    <property type="entry name" value="GLHYDRLASE36"/>
</dbReference>
<gene>
    <name evidence="10" type="ORF">H9761_13870</name>
</gene>
<dbReference type="GO" id="GO:0004557">
    <property type="term" value="F:alpha-galactosidase activity"/>
    <property type="evidence" value="ECO:0007669"/>
    <property type="project" value="UniProtKB-UniRule"/>
</dbReference>
<feature type="binding site" evidence="7">
    <location>
        <position position="414"/>
    </location>
    <ligand>
        <name>substrate</name>
    </ligand>
</feature>
<feature type="binding site" evidence="7">
    <location>
        <position position="519"/>
    </location>
    <ligand>
        <name>substrate</name>
    </ligand>
</feature>
<dbReference type="InterPro" id="IPR017853">
    <property type="entry name" value="GH"/>
</dbReference>
<dbReference type="PIRSF" id="PIRSF005536">
    <property type="entry name" value="Agal"/>
    <property type="match status" value="1"/>
</dbReference>
<dbReference type="FunFam" id="3.20.20.70:FF:000118">
    <property type="entry name" value="Alpha-galactosidase"/>
    <property type="match status" value="1"/>
</dbReference>
<dbReference type="EMBL" id="DWWS01000049">
    <property type="protein sequence ID" value="HJC24769.1"/>
    <property type="molecule type" value="Genomic_DNA"/>
</dbReference>
<feature type="binding site" evidence="7">
    <location>
        <begin position="337"/>
        <end position="338"/>
    </location>
    <ligand>
        <name>substrate</name>
    </ligand>
</feature>
<dbReference type="InterPro" id="IPR038417">
    <property type="entry name" value="Alpga-gal_N_sf"/>
</dbReference>
<comment type="caution">
    <text evidence="10">The sequence shown here is derived from an EMBL/GenBank/DDBJ whole genome shotgun (WGS) entry which is preliminary data.</text>
</comment>
<dbReference type="Proteomes" id="UP000823891">
    <property type="component" value="Unassembled WGS sequence"/>
</dbReference>
<evidence type="ECO:0000256" key="6">
    <source>
        <dbReference type="PIRSR" id="PIRSR005536-1"/>
    </source>
</evidence>
<reference evidence="10" key="1">
    <citation type="journal article" date="2021" name="PeerJ">
        <title>Extensive microbial diversity within the chicken gut microbiome revealed by metagenomics and culture.</title>
        <authorList>
            <person name="Gilroy R."/>
            <person name="Ravi A."/>
            <person name="Getino M."/>
            <person name="Pursley I."/>
            <person name="Horton D.L."/>
            <person name="Alikhan N.F."/>
            <person name="Baker D."/>
            <person name="Gharbi K."/>
            <person name="Hall N."/>
            <person name="Watson M."/>
            <person name="Adriaenssens E.M."/>
            <person name="Foster-Nyarko E."/>
            <person name="Jarju S."/>
            <person name="Secka A."/>
            <person name="Antonio M."/>
            <person name="Oren A."/>
            <person name="Chaudhuri R.R."/>
            <person name="La Ragione R."/>
            <person name="Hildebrand F."/>
            <person name="Pallen M.J."/>
        </authorList>
    </citation>
    <scope>NUCLEOTIDE SEQUENCE</scope>
    <source>
        <strain evidence="10">USAMLcec2-132</strain>
    </source>
</reference>
<evidence type="ECO:0000256" key="7">
    <source>
        <dbReference type="PIRSR" id="PIRSR005536-2"/>
    </source>
</evidence>
<feature type="active site" description="Nucleophile" evidence="6">
    <location>
        <position position="449"/>
    </location>
</feature>
<feature type="binding site" evidence="7">
    <location>
        <begin position="447"/>
        <end position="451"/>
    </location>
    <ligand>
        <name>substrate</name>
    </ligand>
</feature>
<dbReference type="PANTHER" id="PTHR43053:SF3">
    <property type="entry name" value="ALPHA-GALACTOSIDASE C-RELATED"/>
    <property type="match status" value="1"/>
</dbReference>
<protein>
    <recommendedName>
        <fullName evidence="2 5">Alpha-galactosidase</fullName>
        <ecNumber evidence="2 5">3.2.1.22</ecNumber>
    </recommendedName>
</protein>
<proteinExistence type="inferred from homology"/>
<feature type="binding site" evidence="7">
    <location>
        <position position="171"/>
    </location>
    <ligand>
        <name>substrate</name>
    </ligand>
</feature>
<feature type="domain" description="Glycosyl hydrolase family 36 C-terminal" evidence="8">
    <location>
        <begin position="625"/>
        <end position="694"/>
    </location>
</feature>
<evidence type="ECO:0000259" key="8">
    <source>
        <dbReference type="Pfam" id="PF16874"/>
    </source>
</evidence>
<dbReference type="Gene3D" id="2.70.98.60">
    <property type="entry name" value="alpha-galactosidase from lactobacil brevis"/>
    <property type="match status" value="1"/>
</dbReference>
<evidence type="ECO:0000256" key="1">
    <source>
        <dbReference type="ARBA" id="ARBA00001255"/>
    </source>
</evidence>
<dbReference type="Gene3D" id="3.20.20.70">
    <property type="entry name" value="Aldolase class I"/>
    <property type="match status" value="1"/>
</dbReference>
<evidence type="ECO:0000256" key="3">
    <source>
        <dbReference type="ARBA" id="ARBA00022801"/>
    </source>
</evidence>
<dbReference type="InterPro" id="IPR050985">
    <property type="entry name" value="Alpha-glycosidase_related"/>
</dbReference>
<dbReference type="InterPro" id="IPR013780">
    <property type="entry name" value="Glyco_hydro_b"/>
</dbReference>
<sequence length="697" mass="80553">MGIIVKEDRLFLLNTRNTSYAFFRDDDGILVQLYWGKKIERPEDYDTETMVWEQGYHPAVDKKREECSSFGMMRYKEASMKFIFSDGVRDFRYRMQEYRAEGDRLDIVLQDQHYPLRVTLHYQVHEELDIIEKWREAENLGEETIGAERFFSGEFTLPGNGYRSINCNGTWADEFKGYEDTLCAGKKIYESMRGATAHVATPAFIVHQDADETRGEVWFAALAWSGNFKVIAEQTPYDYLNLQIGISDTDFCWNLKGGETFVSPRVYAGFSDEGLGKMSNILHRFAAQRVMPSASAERPLRVLYNSWEATTFQVTCEGQMELAKKAAQAGAELFVVDDGWFGQRSSDHLGLGDWYVNPEKFPEGLKPLIDCVKGLGMDFGIWIEPEMVNENSDLYRAHPDWIYRYSTRPVLEGRYQYMLDLTNPEVIRFIVDFIDRLLSENDISYIKWDMNRAMGECAAPHLEKEEYQSIWYRHVQGFYSIIEELRRRHPMVEFEACASGGGRVDFGCLSRFDEFWTSDNTDPLDRLSIQETYSLLYPPKYMRAWITDAADSADRRVPLSFKAHCAMCGSLGIGMDLNRLGEDGLAELAGYVEEYKRLRPIIQFGRLSRLQSGRKDDLYAVEYDKDGEAVLFVFLQLRPRGKYEYTVKLRNLEETAVYAVEADGRVLEKSGAYLMNHGLVLNMRADFSSKCIHLKKR</sequence>
<name>A0A9D2NJA3_9FIRM</name>
<keyword evidence="3 5" id="KW-0378">Hydrolase</keyword>
<dbReference type="Pfam" id="PF02065">
    <property type="entry name" value="Melibiase"/>
    <property type="match status" value="1"/>
</dbReference>
<comment type="similarity">
    <text evidence="5">Belongs to the glycosyl hydrolase.</text>
</comment>
<evidence type="ECO:0000256" key="2">
    <source>
        <dbReference type="ARBA" id="ARBA00012755"/>
    </source>
</evidence>
<dbReference type="Pfam" id="PF16875">
    <property type="entry name" value="Glyco_hydro_36N"/>
    <property type="match status" value="1"/>
</dbReference>
<accession>A0A9D2NJA3</accession>
<feature type="binding site" evidence="7">
    <location>
        <position position="497"/>
    </location>
    <ligand>
        <name>substrate</name>
    </ligand>
</feature>
<organism evidence="10 11">
    <name type="scientific">Candidatus Eisenbergiella merdavium</name>
    <dbReference type="NCBI Taxonomy" id="2838551"/>
    <lineage>
        <taxon>Bacteria</taxon>
        <taxon>Bacillati</taxon>
        <taxon>Bacillota</taxon>
        <taxon>Clostridia</taxon>
        <taxon>Lachnospirales</taxon>
        <taxon>Lachnospiraceae</taxon>
        <taxon>Eisenbergiella</taxon>
    </lineage>
</organism>
<dbReference type="InterPro" id="IPR013785">
    <property type="entry name" value="Aldolase_TIM"/>
</dbReference>
<feature type="active site" description="Proton donor" evidence="6">
    <location>
        <position position="519"/>
    </location>
</feature>
<evidence type="ECO:0000256" key="5">
    <source>
        <dbReference type="PIRNR" id="PIRNR005536"/>
    </source>
</evidence>
<comment type="catalytic activity">
    <reaction evidence="1 5">
        <text>Hydrolysis of terminal, non-reducing alpha-D-galactose residues in alpha-D-galactosides, including galactose oligosaccharides, galactomannans and galactolipids.</text>
        <dbReference type="EC" id="3.2.1.22"/>
    </reaction>
</comment>
<evidence type="ECO:0000259" key="9">
    <source>
        <dbReference type="Pfam" id="PF16875"/>
    </source>
</evidence>
<keyword evidence="4 5" id="KW-0326">Glycosidase</keyword>